<dbReference type="STRING" id="870908.SAMN04488044_1723"/>
<dbReference type="AlphaFoldDB" id="A0A1M5P6Z8"/>
<dbReference type="GO" id="GO:0016740">
    <property type="term" value="F:transferase activity"/>
    <property type="evidence" value="ECO:0007669"/>
    <property type="project" value="UniProtKB-KW"/>
</dbReference>
<gene>
    <name evidence="1" type="ORF">SAMN04488044_1723</name>
</gene>
<dbReference type="EMBL" id="FQWM01000002">
    <property type="protein sequence ID" value="SHG97219.1"/>
    <property type="molecule type" value="Genomic_DNA"/>
</dbReference>
<reference evidence="2" key="1">
    <citation type="submission" date="2016-11" db="EMBL/GenBank/DDBJ databases">
        <authorList>
            <person name="Varghese N."/>
            <person name="Submissions S."/>
        </authorList>
    </citation>
    <scope>NUCLEOTIDE SEQUENCE [LARGE SCALE GENOMIC DNA]</scope>
    <source>
        <strain evidence="2">DSM 28223</strain>
    </source>
</reference>
<dbReference type="Pfam" id="PF13704">
    <property type="entry name" value="Glyco_tranf_2_4"/>
    <property type="match status" value="1"/>
</dbReference>
<organism evidence="1 2">
    <name type="scientific">Cognatishimia maritima</name>
    <dbReference type="NCBI Taxonomy" id="870908"/>
    <lineage>
        <taxon>Bacteria</taxon>
        <taxon>Pseudomonadati</taxon>
        <taxon>Pseudomonadota</taxon>
        <taxon>Alphaproteobacteria</taxon>
        <taxon>Rhodobacterales</taxon>
        <taxon>Paracoccaceae</taxon>
        <taxon>Cognatishimia</taxon>
    </lineage>
</organism>
<keyword evidence="1" id="KW-0808">Transferase</keyword>
<protein>
    <submittedName>
        <fullName evidence="1">Glycosyl transferase family 2</fullName>
    </submittedName>
</protein>
<name>A0A1M5P6Z8_9RHOB</name>
<proteinExistence type="predicted"/>
<accession>A0A1M5P6Z8</accession>
<sequence>MLWRCIRARRQLSLISQKPVPNAGVLVFSVLRNEIARLPFFLEFYRNLGSAHFLFVDNGSDDGTAEYLAGQPDCSLWSTPASYRDARFGLDWLNWLQIRFGHGRWCLMVDADELLVFDGDDACTLPQLTESLEQIGQGGFGALMLDLYPQAALGTDTYKQGQDPREVLTHFDPGPFRQSRQEPRGNLWVQGGARERVFFADAPERSPTLNKIPLIKWRRSFAWTNSCHALLPRRLNFLYDGPGGGTPSGALLHTKFLPEIVEKAQQERQRRQHFHTPEDFDDYYRQIEEAPVLFSGASRRYDGPTQLAELGLISKRDWMVSKK</sequence>
<keyword evidence="2" id="KW-1185">Reference proteome</keyword>
<evidence type="ECO:0000313" key="1">
    <source>
        <dbReference type="EMBL" id="SHG97219.1"/>
    </source>
</evidence>
<dbReference type="Proteomes" id="UP000184211">
    <property type="component" value="Unassembled WGS sequence"/>
</dbReference>
<evidence type="ECO:0000313" key="2">
    <source>
        <dbReference type="Proteomes" id="UP000184211"/>
    </source>
</evidence>